<keyword evidence="5" id="KW-0256">Endoplasmic reticulum</keyword>
<dbReference type="PANTHER" id="PTHR10572:SF24">
    <property type="entry name" value="3-HYDROXY-3-METHYLGLUTARYL-COENZYME A REDUCTASE"/>
    <property type="match status" value="1"/>
</dbReference>
<dbReference type="InterPro" id="IPR023282">
    <property type="entry name" value="HMG_CoA_Rdtase_N"/>
</dbReference>
<dbReference type="Proteomes" id="UP000054564">
    <property type="component" value="Unassembled WGS sequence"/>
</dbReference>
<organism evidence="11 12">
    <name type="scientific">Puccinia striiformis f. sp. tritici PST-78</name>
    <dbReference type="NCBI Taxonomy" id="1165861"/>
    <lineage>
        <taxon>Eukaryota</taxon>
        <taxon>Fungi</taxon>
        <taxon>Dikarya</taxon>
        <taxon>Basidiomycota</taxon>
        <taxon>Pucciniomycotina</taxon>
        <taxon>Pucciniomycetes</taxon>
        <taxon>Pucciniales</taxon>
        <taxon>Pucciniaceae</taxon>
        <taxon>Puccinia</taxon>
    </lineage>
</organism>
<keyword evidence="8" id="KW-0560">Oxidoreductase</keyword>
<dbReference type="GO" id="GO:0005789">
    <property type="term" value="C:endoplasmic reticulum membrane"/>
    <property type="evidence" value="ECO:0007669"/>
    <property type="project" value="UniProtKB-SubCell"/>
</dbReference>
<dbReference type="Pfam" id="PF00368">
    <property type="entry name" value="HMG-CoA_red"/>
    <property type="match status" value="1"/>
</dbReference>
<keyword evidence="7" id="KW-1133">Transmembrane helix</keyword>
<keyword evidence="4" id="KW-0812">Transmembrane</keyword>
<dbReference type="SUPFAM" id="SSF55035">
    <property type="entry name" value="NAD-binding domain of HMG-CoA reductase"/>
    <property type="match status" value="1"/>
</dbReference>
<dbReference type="GO" id="GO:0015936">
    <property type="term" value="P:coenzyme A metabolic process"/>
    <property type="evidence" value="ECO:0007669"/>
    <property type="project" value="InterPro"/>
</dbReference>
<evidence type="ECO:0000256" key="8">
    <source>
        <dbReference type="ARBA" id="ARBA00023002"/>
    </source>
</evidence>
<evidence type="ECO:0000313" key="12">
    <source>
        <dbReference type="Proteomes" id="UP000054564"/>
    </source>
</evidence>
<accession>A0A0L0UQZ6</accession>
<comment type="similarity">
    <text evidence="2">Belongs to the HMG-CoA reductase family.</text>
</comment>
<comment type="caution">
    <text evidence="11">The sequence shown here is derived from an EMBL/GenBank/DDBJ whole genome shotgun (WGS) entry which is preliminary data.</text>
</comment>
<name>A0A0L0UQZ6_9BASI</name>
<evidence type="ECO:0000256" key="1">
    <source>
        <dbReference type="ARBA" id="ARBA00004477"/>
    </source>
</evidence>
<keyword evidence="12" id="KW-1185">Reference proteome</keyword>
<evidence type="ECO:0000256" key="4">
    <source>
        <dbReference type="ARBA" id="ARBA00022692"/>
    </source>
</evidence>
<keyword evidence="6" id="KW-0521">NADP</keyword>
<reference evidence="12" key="1">
    <citation type="submission" date="2014-03" db="EMBL/GenBank/DDBJ databases">
        <title>The Genome Sequence of Puccinia striiformis f. sp. tritici PST-78.</title>
        <authorList>
            <consortium name="The Broad Institute Genome Sequencing Platform"/>
            <person name="Cuomo C."/>
            <person name="Hulbert S."/>
            <person name="Chen X."/>
            <person name="Walker B."/>
            <person name="Young S.K."/>
            <person name="Zeng Q."/>
            <person name="Gargeya S."/>
            <person name="Fitzgerald M."/>
            <person name="Haas B."/>
            <person name="Abouelleil A."/>
            <person name="Alvarado L."/>
            <person name="Arachchi H.M."/>
            <person name="Berlin A.M."/>
            <person name="Chapman S.B."/>
            <person name="Goldberg J."/>
            <person name="Griggs A."/>
            <person name="Gujja S."/>
            <person name="Hansen M."/>
            <person name="Howarth C."/>
            <person name="Imamovic A."/>
            <person name="Larimer J."/>
            <person name="McCowan C."/>
            <person name="Montmayeur A."/>
            <person name="Murphy C."/>
            <person name="Neiman D."/>
            <person name="Pearson M."/>
            <person name="Priest M."/>
            <person name="Roberts A."/>
            <person name="Saif S."/>
            <person name="Shea T."/>
            <person name="Sisk P."/>
            <person name="Sykes S."/>
            <person name="Wortman J."/>
            <person name="Nusbaum C."/>
            <person name="Birren B."/>
        </authorList>
    </citation>
    <scope>NUCLEOTIDE SEQUENCE [LARGE SCALE GENOMIC DNA]</scope>
    <source>
        <strain evidence="12">race PST-78</strain>
    </source>
</reference>
<keyword evidence="9" id="KW-0472">Membrane</keyword>
<feature type="region of interest" description="Disordered" evidence="10">
    <location>
        <begin position="1"/>
        <end position="23"/>
    </location>
</feature>
<dbReference type="PROSITE" id="PS50065">
    <property type="entry name" value="HMG_COA_REDUCTASE_4"/>
    <property type="match status" value="1"/>
</dbReference>
<dbReference type="GO" id="GO:0005778">
    <property type="term" value="C:peroxisomal membrane"/>
    <property type="evidence" value="ECO:0007669"/>
    <property type="project" value="TreeGrafter"/>
</dbReference>
<dbReference type="Gene3D" id="3.30.70.420">
    <property type="entry name" value="Hydroxymethylglutaryl-CoA reductase, class I/II, NAD/NADP-binding domain"/>
    <property type="match status" value="1"/>
</dbReference>
<dbReference type="InterPro" id="IPR009029">
    <property type="entry name" value="HMG_CoA_Rdtase_sub-bd_dom_sf"/>
</dbReference>
<dbReference type="InterPro" id="IPR002202">
    <property type="entry name" value="HMG_CoA_Rdtase"/>
</dbReference>
<evidence type="ECO:0000256" key="7">
    <source>
        <dbReference type="ARBA" id="ARBA00022989"/>
    </source>
</evidence>
<dbReference type="GO" id="GO:0006696">
    <property type="term" value="P:ergosterol biosynthetic process"/>
    <property type="evidence" value="ECO:0007669"/>
    <property type="project" value="TreeGrafter"/>
</dbReference>
<dbReference type="GO" id="GO:0008299">
    <property type="term" value="P:isoprenoid biosynthetic process"/>
    <property type="evidence" value="ECO:0007669"/>
    <property type="project" value="TreeGrafter"/>
</dbReference>
<dbReference type="PRINTS" id="PR00071">
    <property type="entry name" value="HMGCOARDTASE"/>
</dbReference>
<evidence type="ECO:0000256" key="9">
    <source>
        <dbReference type="ARBA" id="ARBA00023136"/>
    </source>
</evidence>
<dbReference type="GO" id="GO:0004420">
    <property type="term" value="F:hydroxymethylglutaryl-CoA reductase (NADPH) activity"/>
    <property type="evidence" value="ECO:0007669"/>
    <property type="project" value="UniProtKB-EC"/>
</dbReference>
<dbReference type="FunFam" id="1.10.3270.10:FF:000001">
    <property type="entry name" value="3-hydroxy-3-methylglutaryl coenzyme A reductase"/>
    <property type="match status" value="1"/>
</dbReference>
<sequence length="368" mass="39543">MLEIPARAQSNPNSALPTLEVPSEEKVLSIRESSTKACKPEHLIKPNPASTPTLKGFGAAEEKPLISLLLIDELGETKTGENESTLTDGDSPSLIDLHSCSSFPQQNKIVRSLDQTLEIFNSHSLDLGPSKMSNEELIVLVQQGRVAAYALEKALKDFTRAVRIRRALISRAPLTKTLETSGLPYLHYDYSLVMGQCCENVVGYIPIPLGIAGPLRIDGVAFPIPMSTTEGALVASTSRGCKALNAGGGVTTVVTADGMTRGPALEFPNLIMAAPAKSWVESEEGRVKLEEAFDSTSRFTRLISLKTALAGRTLHVRFGTRRGGAMGMNMMSKGTEAALRLMKTSAYFPQMNILSLSGNSCIDKTFGT</sequence>
<dbReference type="SUPFAM" id="SSF56542">
    <property type="entry name" value="Substrate-binding domain of HMG-CoA reductase"/>
    <property type="match status" value="1"/>
</dbReference>
<dbReference type="AlphaFoldDB" id="A0A0L0UQZ6"/>
<evidence type="ECO:0000256" key="6">
    <source>
        <dbReference type="ARBA" id="ARBA00022857"/>
    </source>
</evidence>
<evidence type="ECO:0000313" key="11">
    <source>
        <dbReference type="EMBL" id="KNE89194.1"/>
    </source>
</evidence>
<evidence type="ECO:0000256" key="5">
    <source>
        <dbReference type="ARBA" id="ARBA00022824"/>
    </source>
</evidence>
<dbReference type="InterPro" id="IPR009023">
    <property type="entry name" value="HMG_CoA_Rdtase_NAD(P)-bd_sf"/>
</dbReference>
<dbReference type="EMBL" id="AJIL01000453">
    <property type="protein sequence ID" value="KNE89194.1"/>
    <property type="molecule type" value="Genomic_DNA"/>
</dbReference>
<comment type="subcellular location">
    <subcellularLocation>
        <location evidence="1">Endoplasmic reticulum membrane</location>
        <topology evidence="1">Multi-pass membrane protein</topology>
    </subcellularLocation>
</comment>
<dbReference type="EC" id="1.1.1.34" evidence="3"/>
<dbReference type="FunFam" id="3.30.70.420:FF:000001">
    <property type="entry name" value="3-hydroxy-3-methylglutaryl coenzyme A reductase"/>
    <property type="match status" value="1"/>
</dbReference>
<protein>
    <recommendedName>
        <fullName evidence="3">hydroxymethylglutaryl-CoA reductase (NADPH)</fullName>
        <ecNumber evidence="3">1.1.1.34</ecNumber>
    </recommendedName>
</protein>
<dbReference type="Gene3D" id="1.10.3270.10">
    <property type="entry name" value="HMGR, N-terminal domain"/>
    <property type="match status" value="1"/>
</dbReference>
<evidence type="ECO:0000256" key="2">
    <source>
        <dbReference type="ARBA" id="ARBA00007661"/>
    </source>
</evidence>
<evidence type="ECO:0000256" key="10">
    <source>
        <dbReference type="SAM" id="MobiDB-lite"/>
    </source>
</evidence>
<dbReference type="STRING" id="1165861.A0A0L0UQZ6"/>
<gene>
    <name evidence="11" type="ORF">PSTG_17345</name>
</gene>
<evidence type="ECO:0000256" key="3">
    <source>
        <dbReference type="ARBA" id="ARBA00012999"/>
    </source>
</evidence>
<dbReference type="PANTHER" id="PTHR10572">
    <property type="entry name" value="3-HYDROXY-3-METHYLGLUTARYL-COENZYME A REDUCTASE"/>
    <property type="match status" value="1"/>
</dbReference>
<proteinExistence type="inferred from homology"/>